<evidence type="ECO:0000313" key="2">
    <source>
        <dbReference type="Proteomes" id="UP001239169"/>
    </source>
</evidence>
<proteinExistence type="predicted"/>
<keyword evidence="2" id="KW-1185">Reference proteome</keyword>
<dbReference type="Proteomes" id="UP001239169">
    <property type="component" value="Plasmid unnamed1"/>
</dbReference>
<protein>
    <submittedName>
        <fullName evidence="1">Uncharacterized protein</fullName>
    </submittedName>
</protein>
<geneLocation type="plasmid" evidence="1 2">
    <name>unnamed1</name>
</geneLocation>
<reference evidence="1 2" key="1">
    <citation type="submission" date="2023-04" db="EMBL/GenBank/DDBJ databases">
        <title>Bacteria Genome Submission.</title>
        <authorList>
            <person name="Isaac P."/>
        </authorList>
    </citation>
    <scope>NUCLEOTIDE SEQUENCE [LARGE SCALE GENOMIC DNA]</scope>
    <source>
        <strain evidence="1 2">SampleS7P1</strain>
        <plasmid evidence="1 2">unnamed1</plasmid>
    </source>
</reference>
<keyword evidence="1" id="KW-0614">Plasmid</keyword>
<name>A0ABY8R779_PARBF</name>
<dbReference type="EMBL" id="CP124686">
    <property type="protein sequence ID" value="WGX77394.1"/>
    <property type="molecule type" value="Genomic_DNA"/>
</dbReference>
<evidence type="ECO:0000313" key="1">
    <source>
        <dbReference type="EMBL" id="WGX77394.1"/>
    </source>
</evidence>
<accession>A0ABY8R779</accession>
<sequence length="50" mass="5820">MFNCIKKIVNELRGLYPNLENSNVILTGGGAEKVYPTFKRYILKQYQLQI</sequence>
<gene>
    <name evidence="1" type="ORF">QJS64_19190</name>
</gene>
<organism evidence="1 2">
    <name type="scientific">Paraclostridium bifermentans</name>
    <name type="common">Clostridium bifermentans</name>
    <dbReference type="NCBI Taxonomy" id="1490"/>
    <lineage>
        <taxon>Bacteria</taxon>
        <taxon>Bacillati</taxon>
        <taxon>Bacillota</taxon>
        <taxon>Clostridia</taxon>
        <taxon>Peptostreptococcales</taxon>
        <taxon>Peptostreptococcaceae</taxon>
        <taxon>Paraclostridium</taxon>
    </lineage>
</organism>